<sequence>MADEEQEKSEQATRHKLTRARKKGLLPRSQELGIVLAVAGCAGYLWLSGERMAARFAALATRMLNDAPGIAADGRAIEHWFGASLPEWVAIVAPLIAAAVGGALVAALAQAGFLFAPDALKADFSRLNPAAGIKRLFSMHIVIDAAKACVKLVVYCALAWRCIADAVRAATHAGLTVPGLARALGSAGSALAVQLLIAAALFAVLDQAIVRRRFAKQMRMSRHEVRQEFKQHEGDPRIKQRRKQLQRELLQRSRSLRGMRGADVLVTNPTHYAVGLRYAPAEMAAPTVVSKGAGEFALRLKKLAFVHRVQIVEAPALARQLFRRGALEREIPSQLFSATAAVYLRVHRMQEHAQ</sequence>
<dbReference type="GO" id="GO:0005886">
    <property type="term" value="C:plasma membrane"/>
    <property type="evidence" value="ECO:0007669"/>
    <property type="project" value="TreeGrafter"/>
</dbReference>
<dbReference type="InterPro" id="IPR006135">
    <property type="entry name" value="T3SS_substrate_exporter"/>
</dbReference>
<feature type="transmembrane region" description="Helical" evidence="3">
    <location>
        <begin position="180"/>
        <end position="210"/>
    </location>
</feature>
<dbReference type="AlphaFoldDB" id="A0A318IQJ5"/>
<evidence type="ECO:0000313" key="4">
    <source>
        <dbReference type="EMBL" id="PXX35458.1"/>
    </source>
</evidence>
<dbReference type="RefSeq" id="WP_072437349.1">
    <property type="nucleotide sequence ID" value="NZ_QJJY01000006.1"/>
</dbReference>
<proteinExistence type="inferred from homology"/>
<dbReference type="PRINTS" id="PR00950">
    <property type="entry name" value="TYPE3IMSPROT"/>
</dbReference>
<dbReference type="Gene3D" id="3.40.1690.10">
    <property type="entry name" value="secretion proteins EscU"/>
    <property type="match status" value="1"/>
</dbReference>
<evidence type="ECO:0000256" key="1">
    <source>
        <dbReference type="ARBA" id="ARBA00010690"/>
    </source>
</evidence>
<dbReference type="SUPFAM" id="SSF160544">
    <property type="entry name" value="EscU C-terminal domain-like"/>
    <property type="match status" value="1"/>
</dbReference>
<protein>
    <submittedName>
        <fullName evidence="4">Flagellar biosynthetic protein FlhB</fullName>
    </submittedName>
</protein>
<dbReference type="EMBL" id="QJJY01000006">
    <property type="protein sequence ID" value="PXX35458.1"/>
    <property type="molecule type" value="Genomic_DNA"/>
</dbReference>
<keyword evidence="4" id="KW-0969">Cilium</keyword>
<dbReference type="Proteomes" id="UP000247755">
    <property type="component" value="Unassembled WGS sequence"/>
</dbReference>
<dbReference type="PANTHER" id="PTHR30531">
    <property type="entry name" value="FLAGELLAR BIOSYNTHETIC PROTEIN FLHB"/>
    <property type="match status" value="1"/>
</dbReference>
<keyword evidence="3" id="KW-1133">Transmembrane helix</keyword>
<feature type="region of interest" description="Disordered" evidence="2">
    <location>
        <begin position="1"/>
        <end position="20"/>
    </location>
</feature>
<accession>A0A318IQJ5</accession>
<keyword evidence="3" id="KW-0812">Transmembrane</keyword>
<dbReference type="InterPro" id="IPR029025">
    <property type="entry name" value="T3SS_substrate_exporter_C"/>
</dbReference>
<organism evidence="4 5">
    <name type="scientific">Burkholderia pyrrocinia</name>
    <name type="common">Pseudomonas pyrrocinia</name>
    <dbReference type="NCBI Taxonomy" id="60550"/>
    <lineage>
        <taxon>Bacteria</taxon>
        <taxon>Pseudomonadati</taxon>
        <taxon>Pseudomonadota</taxon>
        <taxon>Betaproteobacteria</taxon>
        <taxon>Burkholderiales</taxon>
        <taxon>Burkholderiaceae</taxon>
        <taxon>Burkholderia</taxon>
        <taxon>Burkholderia cepacia complex</taxon>
    </lineage>
</organism>
<name>A0A318IQJ5_BURPY</name>
<dbReference type="GO" id="GO:0009306">
    <property type="term" value="P:protein secretion"/>
    <property type="evidence" value="ECO:0007669"/>
    <property type="project" value="InterPro"/>
</dbReference>
<keyword evidence="3" id="KW-0472">Membrane</keyword>
<evidence type="ECO:0000313" key="5">
    <source>
        <dbReference type="Proteomes" id="UP000247755"/>
    </source>
</evidence>
<feature type="transmembrane region" description="Helical" evidence="3">
    <location>
        <begin position="88"/>
        <end position="115"/>
    </location>
</feature>
<reference evidence="4 5" key="1">
    <citation type="submission" date="2018-05" db="EMBL/GenBank/DDBJ databases">
        <title>Comparative genomics of bacterial root endophytes of switchgrass collected from native prairies over two seasons.</title>
        <authorList>
            <person name="Tang Y."/>
        </authorList>
    </citation>
    <scope>NUCLEOTIDE SEQUENCE [LARGE SCALE GENOMIC DNA]</scope>
    <source>
        <strain evidence="4 5">NFIX32</strain>
    </source>
</reference>
<keyword evidence="4" id="KW-0282">Flagellum</keyword>
<dbReference type="Pfam" id="PF01312">
    <property type="entry name" value="Bac_export_2"/>
    <property type="match status" value="1"/>
</dbReference>
<dbReference type="PANTHER" id="PTHR30531:SF12">
    <property type="entry name" value="FLAGELLAR BIOSYNTHETIC PROTEIN FLHB"/>
    <property type="match status" value="1"/>
</dbReference>
<comment type="similarity">
    <text evidence="1">Belongs to the type III secretion exporter family.</text>
</comment>
<keyword evidence="4" id="KW-0966">Cell projection</keyword>
<evidence type="ECO:0000256" key="2">
    <source>
        <dbReference type="SAM" id="MobiDB-lite"/>
    </source>
</evidence>
<gene>
    <name evidence="4" type="ORF">NA66_100698</name>
</gene>
<evidence type="ECO:0000256" key="3">
    <source>
        <dbReference type="SAM" id="Phobius"/>
    </source>
</evidence>
<feature type="transmembrane region" description="Helical" evidence="3">
    <location>
        <begin position="29"/>
        <end position="47"/>
    </location>
</feature>
<comment type="caution">
    <text evidence="4">The sequence shown here is derived from an EMBL/GenBank/DDBJ whole genome shotgun (WGS) entry which is preliminary data.</text>
</comment>